<name>A0A6C0E2C4_9ZZZZ</name>
<accession>A0A6C0E2C4</accession>
<sequence length="254" mass="29960">MNAQYNILYYLAAIGEPNIDVKVDILKHNLCCLYYNIQYSFDIMINLYDDASDHLECMLRSLTFLKSVIIHKKKGRLVELWKCNPYHCLIDKYDYILYILDDVMITKWNMHEMIHIKTKYNIEMLSPRVNGGTWDYMRNQNSNILAFANKVELFCLILNSENFHKFMNIHDVENKHTWGVDILLGHFNINAAIYYKFVVTHMLPSTTNGQTAAEEMQLYLSKHGFVDVFEVHKKYQAIRHIIEITDDSTVQESL</sequence>
<evidence type="ECO:0000313" key="1">
    <source>
        <dbReference type="EMBL" id="QHT22771.1"/>
    </source>
</evidence>
<evidence type="ECO:0008006" key="2">
    <source>
        <dbReference type="Google" id="ProtNLM"/>
    </source>
</evidence>
<organism evidence="1">
    <name type="scientific">viral metagenome</name>
    <dbReference type="NCBI Taxonomy" id="1070528"/>
    <lineage>
        <taxon>unclassified sequences</taxon>
        <taxon>metagenomes</taxon>
        <taxon>organismal metagenomes</taxon>
    </lineage>
</organism>
<dbReference type="AlphaFoldDB" id="A0A6C0E2C4"/>
<proteinExistence type="predicted"/>
<reference evidence="1" key="1">
    <citation type="journal article" date="2020" name="Nature">
        <title>Giant virus diversity and host interactions through global metagenomics.</title>
        <authorList>
            <person name="Schulz F."/>
            <person name="Roux S."/>
            <person name="Paez-Espino D."/>
            <person name="Jungbluth S."/>
            <person name="Walsh D.A."/>
            <person name="Denef V.J."/>
            <person name="McMahon K.D."/>
            <person name="Konstantinidis K.T."/>
            <person name="Eloe-Fadrosh E.A."/>
            <person name="Kyrpides N.C."/>
            <person name="Woyke T."/>
        </authorList>
    </citation>
    <scope>NUCLEOTIDE SEQUENCE</scope>
    <source>
        <strain evidence="1">GVMAG-M-3300023179-114</strain>
    </source>
</reference>
<dbReference type="EMBL" id="MN739720">
    <property type="protein sequence ID" value="QHT22771.1"/>
    <property type="molecule type" value="Genomic_DNA"/>
</dbReference>
<protein>
    <recommendedName>
        <fullName evidence="2">Glycosyltransferase 2-like domain-containing protein</fullName>
    </recommendedName>
</protein>